<keyword evidence="2" id="KW-1185">Reference proteome</keyword>
<gene>
    <name evidence="1" type="ORF">JKP88DRAFT_351732</name>
</gene>
<dbReference type="Proteomes" id="UP000664859">
    <property type="component" value="Unassembled WGS sequence"/>
</dbReference>
<sequence>MRPATVGEEAPIQPGQEVDASHFEQRAALPDLWQVKCLAEAVSIYRHVERAIEDRKDKLVRRGDYDEVKELEVALDGMRTEFQQLQGLEVKLDGMRKAFQPLQLRGQAEERDRQRAAYVMRDQAEERERQRAAYSAASARVLRAATADAAHELSAVTEACARAERDAAHAHDIERDNLELRIGWAPPPRVKYSRAFLELQHGVAGIKYSRAFLELQHAEKSLVKLRQYNEAQLAEKSLVKLRQYHEAQLVRRALDKRRPKEEAAHAHRCARAVDARRRDLDTTQAEERCARANDARRRDLATTQAEEWARLGQGLREARLSAQREARAALAVTRARLDHVASDMAHAHAMIALKKPELAARPSALWRERAHHAATASAAHGDHLADRVKGRRRGDAVAVASLARVHDFGDGGSGGAAALSGTVTLHRALAGAPRSSSTRRTRADGGNSAVTAARGGWMTLCISVMCRVLHPGVANTTVMAPPLLLLPLLLLAGAVACSGPAAQRQHCWLGAVAAAAVVLEAATALALPRIEASWMCSQHRCLRWPSLSRSRCCCFEGRRTAAARPAAGAA</sequence>
<organism evidence="1 2">
    <name type="scientific">Tribonema minus</name>
    <dbReference type="NCBI Taxonomy" id="303371"/>
    <lineage>
        <taxon>Eukaryota</taxon>
        <taxon>Sar</taxon>
        <taxon>Stramenopiles</taxon>
        <taxon>Ochrophyta</taxon>
        <taxon>PX clade</taxon>
        <taxon>Xanthophyceae</taxon>
        <taxon>Tribonematales</taxon>
        <taxon>Tribonemataceae</taxon>
        <taxon>Tribonema</taxon>
    </lineage>
</organism>
<dbReference type="EMBL" id="JAFCMP010000557">
    <property type="protein sequence ID" value="KAG5174903.1"/>
    <property type="molecule type" value="Genomic_DNA"/>
</dbReference>
<comment type="caution">
    <text evidence="1">The sequence shown here is derived from an EMBL/GenBank/DDBJ whole genome shotgun (WGS) entry which is preliminary data.</text>
</comment>
<evidence type="ECO:0000313" key="2">
    <source>
        <dbReference type="Proteomes" id="UP000664859"/>
    </source>
</evidence>
<name>A0A835YQY8_9STRA</name>
<dbReference type="AlphaFoldDB" id="A0A835YQY8"/>
<evidence type="ECO:0000313" key="1">
    <source>
        <dbReference type="EMBL" id="KAG5174903.1"/>
    </source>
</evidence>
<reference evidence="1" key="1">
    <citation type="submission" date="2021-02" db="EMBL/GenBank/DDBJ databases">
        <title>First Annotated Genome of the Yellow-green Alga Tribonema minus.</title>
        <authorList>
            <person name="Mahan K.M."/>
        </authorList>
    </citation>
    <scope>NUCLEOTIDE SEQUENCE</scope>
    <source>
        <strain evidence="1">UTEX B ZZ1240</strain>
    </source>
</reference>
<accession>A0A835YQY8</accession>
<protein>
    <submittedName>
        <fullName evidence="1">Uncharacterized protein</fullName>
    </submittedName>
</protein>
<proteinExistence type="predicted"/>